<accession>A0A845AGH6</accession>
<proteinExistence type="predicted"/>
<dbReference type="AlphaFoldDB" id="A0A845AGH6"/>
<evidence type="ECO:0000313" key="2">
    <source>
        <dbReference type="EMBL" id="MXP28567.1"/>
    </source>
</evidence>
<keyword evidence="3" id="KW-1185">Reference proteome</keyword>
<evidence type="ECO:0000256" key="1">
    <source>
        <dbReference type="SAM" id="MobiDB-lite"/>
    </source>
</evidence>
<name>A0A845AGH6_9SPHN</name>
<dbReference type="EMBL" id="WTYA01000004">
    <property type="protein sequence ID" value="MXP28567.1"/>
    <property type="molecule type" value="Genomic_DNA"/>
</dbReference>
<dbReference type="RefSeq" id="WP_160752860.1">
    <property type="nucleotide sequence ID" value="NZ_WTYA01000004.1"/>
</dbReference>
<dbReference type="OrthoDB" id="7407602at2"/>
<feature type="region of interest" description="Disordered" evidence="1">
    <location>
        <begin position="34"/>
        <end position="58"/>
    </location>
</feature>
<comment type="caution">
    <text evidence="2">The sequence shown here is derived from an EMBL/GenBank/DDBJ whole genome shotgun (WGS) entry which is preliminary data.</text>
</comment>
<sequence length="169" mass="17028">MAISLLGLSLAACGQRQQSDNSANDFAQRVGTGKVVDSSTDAPGVNSAVKASPPATGDVFQPEKLGDISHVKFGPRAGGCTFSVDGKEMLVAAGPQDRNLPGKATVRVGGKLLLLDAPPGGYQAVKNGTTFSGEGISVAMMPTAKGKGTMTITNTAGQTKAIAGDYVCS</sequence>
<gene>
    <name evidence="2" type="ORF">GRI58_07000</name>
</gene>
<protein>
    <submittedName>
        <fullName evidence="2">Uncharacterized protein</fullName>
    </submittedName>
</protein>
<reference evidence="2 3" key="1">
    <citation type="submission" date="2019-12" db="EMBL/GenBank/DDBJ databases">
        <title>Genomic-based taxomic classification of the family Erythrobacteraceae.</title>
        <authorList>
            <person name="Xu L."/>
        </authorList>
    </citation>
    <scope>NUCLEOTIDE SEQUENCE [LARGE SCALE GENOMIC DNA]</scope>
    <source>
        <strain evidence="2 3">KEMB 9005-328</strain>
    </source>
</reference>
<organism evidence="2 3">
    <name type="scientific">Qipengyuania algicida</name>
    <dbReference type="NCBI Taxonomy" id="1836209"/>
    <lineage>
        <taxon>Bacteria</taxon>
        <taxon>Pseudomonadati</taxon>
        <taxon>Pseudomonadota</taxon>
        <taxon>Alphaproteobacteria</taxon>
        <taxon>Sphingomonadales</taxon>
        <taxon>Erythrobacteraceae</taxon>
        <taxon>Qipengyuania</taxon>
    </lineage>
</organism>
<dbReference type="Proteomes" id="UP000439780">
    <property type="component" value="Unassembled WGS sequence"/>
</dbReference>
<evidence type="ECO:0000313" key="3">
    <source>
        <dbReference type="Proteomes" id="UP000439780"/>
    </source>
</evidence>